<keyword evidence="1" id="KW-0732">Signal</keyword>
<evidence type="ECO:0000313" key="3">
    <source>
        <dbReference type="Proteomes" id="UP000443582"/>
    </source>
</evidence>
<feature type="signal peptide" evidence="1">
    <location>
        <begin position="1"/>
        <end position="20"/>
    </location>
</feature>
<name>A0ABY0IFR6_9BACT</name>
<dbReference type="RefSeq" id="WP_115361557.1">
    <property type="nucleotide sequence ID" value="NZ_QDKL01000002.1"/>
</dbReference>
<comment type="caution">
    <text evidence="2">The sequence shown here is derived from an EMBL/GenBank/DDBJ whole genome shotgun (WGS) entry which is preliminary data.</text>
</comment>
<dbReference type="Proteomes" id="UP000443582">
    <property type="component" value="Unassembled WGS sequence"/>
</dbReference>
<evidence type="ECO:0000256" key="1">
    <source>
        <dbReference type="SAM" id="SignalP"/>
    </source>
</evidence>
<dbReference type="EMBL" id="QDKL01000002">
    <property type="protein sequence ID" value="RZF21801.1"/>
    <property type="molecule type" value="Genomic_DNA"/>
</dbReference>
<evidence type="ECO:0000313" key="2">
    <source>
        <dbReference type="EMBL" id="RZF21801.1"/>
    </source>
</evidence>
<sequence>MKKIILSLLLASGLTFNASAAVGMLSGNCYLAYTGLVAMKVSAGYSIKAIFSGESKDWVKAAKIGLAGLIVLDDEGLAEFGPVNGTLKGVTADQIAIYNSEVEEANLILEEVVTQIDRETSVSEAKAIWARYEDSVSPETLDVMRAIVSE</sequence>
<proteinExistence type="predicted"/>
<keyword evidence="3" id="KW-1185">Reference proteome</keyword>
<reference evidence="3" key="1">
    <citation type="journal article" date="2019" name="Int. J. Syst. Evol. Microbiol.">
        <title>Halobacteriovorax valvorus sp. nov., a novel prokaryotic predator isolated from coastal seawater of China.</title>
        <authorList>
            <person name="Chen M.-X."/>
        </authorList>
    </citation>
    <scope>NUCLEOTIDE SEQUENCE [LARGE SCALE GENOMIC DNA]</scope>
    <source>
        <strain evidence="3">BL9</strain>
    </source>
</reference>
<accession>A0ABY0IFR6</accession>
<protein>
    <submittedName>
        <fullName evidence="2">Uncharacterized protein</fullName>
    </submittedName>
</protein>
<feature type="chain" id="PRO_5047192668" evidence="1">
    <location>
        <begin position="21"/>
        <end position="150"/>
    </location>
</feature>
<organism evidence="2 3">
    <name type="scientific">Halobacteriovorax vibrionivorans</name>
    <dbReference type="NCBI Taxonomy" id="2152716"/>
    <lineage>
        <taxon>Bacteria</taxon>
        <taxon>Pseudomonadati</taxon>
        <taxon>Bdellovibrionota</taxon>
        <taxon>Bacteriovoracia</taxon>
        <taxon>Bacteriovoracales</taxon>
        <taxon>Halobacteriovoraceae</taxon>
        <taxon>Halobacteriovorax</taxon>
    </lineage>
</organism>
<gene>
    <name evidence="2" type="ORF">DAY19_08920</name>
</gene>